<evidence type="ECO:0000256" key="5">
    <source>
        <dbReference type="ARBA" id="ARBA00023274"/>
    </source>
</evidence>
<dbReference type="InterPro" id="IPR037626">
    <property type="entry name" value="NUP37"/>
</dbReference>
<evidence type="ECO:0000256" key="9">
    <source>
        <dbReference type="PROSITE-ProRule" id="PRU00221"/>
    </source>
</evidence>
<dbReference type="PROSITE" id="PS50082">
    <property type="entry name" value="WD_REPEATS_2"/>
    <property type="match status" value="1"/>
</dbReference>
<dbReference type="InterPro" id="IPR018130">
    <property type="entry name" value="Ribosomal_uS2_CS"/>
</dbReference>
<dbReference type="EnsemblMetazoa" id="ADIR001979-RA">
    <property type="protein sequence ID" value="ADIR001979-PA"/>
    <property type="gene ID" value="ADIR001979"/>
</dbReference>
<dbReference type="VEuPathDB" id="VectorBase:ADIR001979"/>
<organism evidence="10 11">
    <name type="scientific">Anopheles dirus</name>
    <dbReference type="NCBI Taxonomy" id="7168"/>
    <lineage>
        <taxon>Eukaryota</taxon>
        <taxon>Metazoa</taxon>
        <taxon>Ecdysozoa</taxon>
        <taxon>Arthropoda</taxon>
        <taxon>Hexapoda</taxon>
        <taxon>Insecta</taxon>
        <taxon>Pterygota</taxon>
        <taxon>Neoptera</taxon>
        <taxon>Endopterygota</taxon>
        <taxon>Diptera</taxon>
        <taxon>Nematocera</taxon>
        <taxon>Culicoidea</taxon>
        <taxon>Culicidae</taxon>
        <taxon>Anophelinae</taxon>
        <taxon>Anopheles</taxon>
    </lineage>
</organism>
<proteinExistence type="inferred from homology"/>
<dbReference type="PROSITE" id="PS00962">
    <property type="entry name" value="RIBOSOMAL_S2_1"/>
    <property type="match status" value="1"/>
</dbReference>
<evidence type="ECO:0000256" key="7">
    <source>
        <dbReference type="ARBA" id="ARBA00071390"/>
    </source>
</evidence>
<keyword evidence="9" id="KW-0853">WD repeat</keyword>
<dbReference type="STRING" id="7168.A0A182N2W7"/>
<dbReference type="GO" id="GO:0005763">
    <property type="term" value="C:mitochondrial small ribosomal subunit"/>
    <property type="evidence" value="ECO:0007669"/>
    <property type="project" value="UniProtKB-ARBA"/>
</dbReference>
<dbReference type="AlphaFoldDB" id="A0A182N2W7"/>
<dbReference type="CDD" id="cd01425">
    <property type="entry name" value="RPS2"/>
    <property type="match status" value="1"/>
</dbReference>
<dbReference type="GO" id="GO:0031080">
    <property type="term" value="C:nuclear pore outer ring"/>
    <property type="evidence" value="ECO:0007669"/>
    <property type="project" value="InterPro"/>
</dbReference>
<feature type="repeat" description="WD" evidence="9">
    <location>
        <begin position="157"/>
        <end position="189"/>
    </location>
</feature>
<dbReference type="InterPro" id="IPR001865">
    <property type="entry name" value="Ribosomal_uS2"/>
</dbReference>
<comment type="function">
    <text evidence="6">Required for mitoribosome formation and stability, and mitochondrial translation.</text>
</comment>
<dbReference type="HAMAP" id="MF_00291_B">
    <property type="entry name" value="Ribosomal_uS2_B"/>
    <property type="match status" value="1"/>
</dbReference>
<evidence type="ECO:0000256" key="3">
    <source>
        <dbReference type="ARBA" id="ARBA00022980"/>
    </source>
</evidence>
<dbReference type="PANTHER" id="PTHR22806">
    <property type="entry name" value="NUCLEOPORIN NUP37 P37 -RELATED"/>
    <property type="match status" value="1"/>
</dbReference>
<sequence>TNARLSKVPALRGRICLLFVCYCPGRGRFFRLRISVAKTAIMDTKGSPPTHSISFTEQIITFELSCYEWSQNLLCIALMDKLVLGSVRFPEETETESFEWKQLKEIHHTSRPLSVAFAPETSLAVVPKAVVLASAGSDYKIRIFQSDLDQNDTVQLLEGHRSYVNHVSWDPDGEFLASCSDDNSCVLWKCKESYKQGPSFFFGSAVLSAKWHPDESGHLLIAEKSGVLHLYKIHLKTSMLSVETDTNPLSYADWSLTNSAYVAAMARGNIFFWDLKNPGWPIENKPLHDECGHVVKFAPQSEHVVASVGRPNATLKVIHMKNKLPQIEAKLLLYGSDVLNHPDYFGVHRLFTVEDLFKARVHLGHKEGTLNDNMKGFLYGSRLGHCIIDLDKTVEYLRGALNIAAHVAYRDGIILFFNRNALNAHRVEQTAKECGEFAHTRYWRGGVLTNAKVQFGAVTRLPDLCIFLNTMNNVLDMHTAVRDAAKMNIPTIGIVDTNCNPNLITYPVPGNDDTPAAIDLYCRLFKKAILLGKEKRKQHAASVQLE</sequence>
<keyword evidence="3" id="KW-0689">Ribosomal protein</keyword>
<evidence type="ECO:0000256" key="1">
    <source>
        <dbReference type="ARBA" id="ARBA00004173"/>
    </source>
</evidence>
<evidence type="ECO:0000313" key="10">
    <source>
        <dbReference type="EnsemblMetazoa" id="ADIR001979-PA"/>
    </source>
</evidence>
<accession>A0A182N2W7</accession>
<dbReference type="Gene3D" id="3.40.50.10490">
    <property type="entry name" value="Glucose-6-phosphate isomerase like protein, domain 1"/>
    <property type="match status" value="1"/>
</dbReference>
<keyword evidence="4" id="KW-0496">Mitochondrion</keyword>
<dbReference type="Proteomes" id="UP000075884">
    <property type="component" value="Unassembled WGS sequence"/>
</dbReference>
<evidence type="ECO:0000256" key="6">
    <source>
        <dbReference type="ARBA" id="ARBA00059792"/>
    </source>
</evidence>
<dbReference type="GO" id="GO:0005743">
    <property type="term" value="C:mitochondrial inner membrane"/>
    <property type="evidence" value="ECO:0007669"/>
    <property type="project" value="UniProtKB-ARBA"/>
</dbReference>
<reference evidence="10" key="2">
    <citation type="submission" date="2020-05" db="UniProtKB">
        <authorList>
            <consortium name="EnsemblMetazoa"/>
        </authorList>
    </citation>
    <scope>IDENTIFICATION</scope>
    <source>
        <strain evidence="10">WRAIR2</strain>
    </source>
</reference>
<dbReference type="InterPro" id="IPR015943">
    <property type="entry name" value="WD40/YVTN_repeat-like_dom_sf"/>
</dbReference>
<evidence type="ECO:0000313" key="11">
    <source>
        <dbReference type="Proteomes" id="UP000075884"/>
    </source>
</evidence>
<dbReference type="PROSITE" id="PS50294">
    <property type="entry name" value="WD_REPEATS_REGION"/>
    <property type="match status" value="1"/>
</dbReference>
<dbReference type="Gene3D" id="2.130.10.10">
    <property type="entry name" value="YVTN repeat-like/Quinoprotein amine dehydrogenase"/>
    <property type="match status" value="1"/>
</dbReference>
<dbReference type="SUPFAM" id="SSF50978">
    <property type="entry name" value="WD40 repeat-like"/>
    <property type="match status" value="1"/>
</dbReference>
<protein>
    <recommendedName>
        <fullName evidence="7">Small ribosomal subunit protein uS2m</fullName>
    </recommendedName>
    <alternativeName>
        <fullName evidence="8">28S ribosomal protein S2, mitochondrial</fullName>
    </alternativeName>
</protein>
<dbReference type="PANTHER" id="PTHR22806:SF0">
    <property type="entry name" value="NUCLEOPORIN NUP37"/>
    <property type="match status" value="1"/>
</dbReference>
<comment type="similarity">
    <text evidence="2">Belongs to the universal ribosomal protein uS2 family.</text>
</comment>
<evidence type="ECO:0000256" key="4">
    <source>
        <dbReference type="ARBA" id="ARBA00023128"/>
    </source>
</evidence>
<evidence type="ECO:0000256" key="2">
    <source>
        <dbReference type="ARBA" id="ARBA00006242"/>
    </source>
</evidence>
<dbReference type="InterPro" id="IPR023591">
    <property type="entry name" value="Ribosomal_uS2_flav_dom_sf"/>
</dbReference>
<dbReference type="GO" id="GO:0003735">
    <property type="term" value="F:structural constituent of ribosome"/>
    <property type="evidence" value="ECO:0007669"/>
    <property type="project" value="InterPro"/>
</dbReference>
<keyword evidence="5" id="KW-0687">Ribonucleoprotein</keyword>
<evidence type="ECO:0000256" key="8">
    <source>
        <dbReference type="ARBA" id="ARBA00083109"/>
    </source>
</evidence>
<dbReference type="SMART" id="SM00320">
    <property type="entry name" value="WD40"/>
    <property type="match status" value="3"/>
</dbReference>
<dbReference type="Pfam" id="PF00400">
    <property type="entry name" value="WD40"/>
    <property type="match status" value="1"/>
</dbReference>
<dbReference type="InterPro" id="IPR001680">
    <property type="entry name" value="WD40_rpt"/>
</dbReference>
<dbReference type="InterPro" id="IPR005706">
    <property type="entry name" value="Ribosomal_uS2_bac/mit/plastid"/>
</dbReference>
<dbReference type="FunFam" id="3.40.50.10490:FF:000026">
    <property type="entry name" value="28S ribosomal protein S2, mitochondrial"/>
    <property type="match status" value="1"/>
</dbReference>
<dbReference type="InterPro" id="IPR036322">
    <property type="entry name" value="WD40_repeat_dom_sf"/>
</dbReference>
<dbReference type="Pfam" id="PF00318">
    <property type="entry name" value="Ribosomal_S2"/>
    <property type="match status" value="2"/>
</dbReference>
<dbReference type="GO" id="GO:0006412">
    <property type="term" value="P:translation"/>
    <property type="evidence" value="ECO:0007669"/>
    <property type="project" value="InterPro"/>
</dbReference>
<reference evidence="11" key="1">
    <citation type="submission" date="2013-03" db="EMBL/GenBank/DDBJ databases">
        <title>The Genome Sequence of Anopheles dirus WRAIR2.</title>
        <authorList>
            <consortium name="The Broad Institute Genomics Platform"/>
            <person name="Neafsey D.E."/>
            <person name="Walton C."/>
            <person name="Walker B."/>
            <person name="Young S.K."/>
            <person name="Zeng Q."/>
            <person name="Gargeya S."/>
            <person name="Fitzgerald M."/>
            <person name="Haas B."/>
            <person name="Abouelleil A."/>
            <person name="Allen A.W."/>
            <person name="Alvarado L."/>
            <person name="Arachchi H.M."/>
            <person name="Berlin A.M."/>
            <person name="Chapman S.B."/>
            <person name="Gainer-Dewar J."/>
            <person name="Goldberg J."/>
            <person name="Griggs A."/>
            <person name="Gujja S."/>
            <person name="Hansen M."/>
            <person name="Howarth C."/>
            <person name="Imamovic A."/>
            <person name="Ireland A."/>
            <person name="Larimer J."/>
            <person name="McCowan C."/>
            <person name="Murphy C."/>
            <person name="Pearson M."/>
            <person name="Poon T.W."/>
            <person name="Priest M."/>
            <person name="Roberts A."/>
            <person name="Saif S."/>
            <person name="Shea T."/>
            <person name="Sisk P."/>
            <person name="Sykes S."/>
            <person name="Wortman J."/>
            <person name="Nusbaum C."/>
            <person name="Birren B."/>
        </authorList>
    </citation>
    <scope>NUCLEOTIDE SEQUENCE [LARGE SCALE GENOMIC DNA]</scope>
    <source>
        <strain evidence="11">WRAIR2</strain>
    </source>
</reference>
<dbReference type="PRINTS" id="PR00395">
    <property type="entry name" value="RIBOSOMALS2"/>
</dbReference>
<dbReference type="SUPFAM" id="SSF52313">
    <property type="entry name" value="Ribosomal protein S2"/>
    <property type="match status" value="1"/>
</dbReference>
<comment type="subcellular location">
    <subcellularLocation>
        <location evidence="1">Mitochondrion</location>
    </subcellularLocation>
</comment>
<name>A0A182N2W7_9DIPT</name>
<keyword evidence="11" id="KW-1185">Reference proteome</keyword>